<keyword evidence="1" id="KW-0238">DNA-binding</keyword>
<dbReference type="PROSITE" id="PS00622">
    <property type="entry name" value="HTH_LUXR_1"/>
    <property type="match status" value="1"/>
</dbReference>
<dbReference type="InterPro" id="IPR000792">
    <property type="entry name" value="Tscrpt_reg_LuxR_C"/>
</dbReference>
<reference evidence="7 8" key="1">
    <citation type="journal article" date="2019" name="Syst. Appl. Microbiol.">
        <title>Characterization of Bifidobacterium species in feaces of the Egyptian fruit bat: Description of B. vespertilionis sp. nov. and B. rousetti sp. nov.</title>
        <authorList>
            <person name="Modesto M."/>
            <person name="Satti M."/>
            <person name="Watanabe K."/>
            <person name="Puglisi E."/>
            <person name="Morelli L."/>
            <person name="Huang C.-H."/>
            <person name="Liou J.-S."/>
            <person name="Miyashita M."/>
            <person name="Tamura T."/>
            <person name="Saito S."/>
            <person name="Mori K."/>
            <person name="Huang L."/>
            <person name="Sciavilla P."/>
            <person name="Sandri C."/>
            <person name="Spiezio C."/>
            <person name="Vitali F."/>
            <person name="Cavalieri D."/>
            <person name="Perpetuini G."/>
            <person name="Tofalo R."/>
            <person name="Bonetti A."/>
            <person name="Arita M."/>
            <person name="Mattarelli P."/>
        </authorList>
    </citation>
    <scope>NUCLEOTIDE SEQUENCE [LARGE SCALE GENOMIC DNA]</scope>
    <source>
        <strain evidence="5 8">RST16</strain>
        <strain evidence="6 7">RST8</strain>
    </source>
</reference>
<dbReference type="InterPro" id="IPR051015">
    <property type="entry name" value="EvgA-like"/>
</dbReference>
<evidence type="ECO:0000313" key="6">
    <source>
        <dbReference type="EMBL" id="KAA8821510.1"/>
    </source>
</evidence>
<evidence type="ECO:0000313" key="8">
    <source>
        <dbReference type="Proteomes" id="UP000374630"/>
    </source>
</evidence>
<comment type="caution">
    <text evidence="6">The sequence shown here is derived from an EMBL/GenBank/DDBJ whole genome shotgun (WGS) entry which is preliminary data.</text>
</comment>
<dbReference type="Pfam" id="PF00196">
    <property type="entry name" value="GerE"/>
    <property type="match status" value="1"/>
</dbReference>
<dbReference type="EMBL" id="RZNZ01000023">
    <property type="protein sequence ID" value="KAA8816176.1"/>
    <property type="molecule type" value="Genomic_DNA"/>
</dbReference>
<dbReference type="Gene3D" id="3.40.50.2300">
    <property type="match status" value="1"/>
</dbReference>
<keyword evidence="8" id="KW-1185">Reference proteome</keyword>
<evidence type="ECO:0000259" key="4">
    <source>
        <dbReference type="PROSITE" id="PS50110"/>
    </source>
</evidence>
<dbReference type="SUPFAM" id="SSF52172">
    <property type="entry name" value="CheY-like"/>
    <property type="match status" value="1"/>
</dbReference>
<dbReference type="SMART" id="SM00448">
    <property type="entry name" value="REC"/>
    <property type="match status" value="1"/>
</dbReference>
<evidence type="ECO:0000313" key="7">
    <source>
        <dbReference type="Proteomes" id="UP000345527"/>
    </source>
</evidence>
<feature type="domain" description="HTH luxR-type" evidence="3">
    <location>
        <begin position="143"/>
        <end position="209"/>
    </location>
</feature>
<protein>
    <submittedName>
        <fullName evidence="6">Response regulator transcription factor</fullName>
    </submittedName>
</protein>
<dbReference type="EMBL" id="RZOA01000027">
    <property type="protein sequence ID" value="KAA8821510.1"/>
    <property type="molecule type" value="Genomic_DNA"/>
</dbReference>
<dbReference type="PROSITE" id="PS50110">
    <property type="entry name" value="RESPONSE_REGULATORY"/>
    <property type="match status" value="1"/>
</dbReference>
<dbReference type="GO" id="GO:0003677">
    <property type="term" value="F:DNA binding"/>
    <property type="evidence" value="ECO:0007669"/>
    <property type="project" value="UniProtKB-KW"/>
</dbReference>
<organism evidence="6 7">
    <name type="scientific">Bifidobacterium vespertilionis</name>
    <dbReference type="NCBI Taxonomy" id="2562524"/>
    <lineage>
        <taxon>Bacteria</taxon>
        <taxon>Bacillati</taxon>
        <taxon>Actinomycetota</taxon>
        <taxon>Actinomycetes</taxon>
        <taxon>Bifidobacteriales</taxon>
        <taxon>Bifidobacteriaceae</taxon>
        <taxon>Bifidobacterium</taxon>
    </lineage>
</organism>
<evidence type="ECO:0000259" key="3">
    <source>
        <dbReference type="PROSITE" id="PS50043"/>
    </source>
</evidence>
<feature type="domain" description="Response regulatory" evidence="4">
    <location>
        <begin position="2"/>
        <end position="120"/>
    </location>
</feature>
<name>A0A5J5DXQ1_9BIFI</name>
<dbReference type="InterPro" id="IPR016032">
    <property type="entry name" value="Sig_transdc_resp-reg_C-effctor"/>
</dbReference>
<dbReference type="InterPro" id="IPR011006">
    <property type="entry name" value="CheY-like_superfamily"/>
</dbReference>
<dbReference type="RefSeq" id="WP_150354900.1">
    <property type="nucleotide sequence ID" value="NZ_RZNZ01000023.1"/>
</dbReference>
<dbReference type="OrthoDB" id="3240412at2"/>
<evidence type="ECO:0000313" key="5">
    <source>
        <dbReference type="EMBL" id="KAA8816176.1"/>
    </source>
</evidence>
<accession>A0A5J5DXQ1</accession>
<keyword evidence="2" id="KW-0597">Phosphoprotein</keyword>
<dbReference type="GO" id="GO:0000160">
    <property type="term" value="P:phosphorelay signal transduction system"/>
    <property type="evidence" value="ECO:0007669"/>
    <property type="project" value="InterPro"/>
</dbReference>
<dbReference type="PANTHER" id="PTHR45566:SF1">
    <property type="entry name" value="HTH-TYPE TRANSCRIPTIONAL REGULATOR YHJB-RELATED"/>
    <property type="match status" value="1"/>
</dbReference>
<dbReference type="SMART" id="SM00421">
    <property type="entry name" value="HTH_LUXR"/>
    <property type="match status" value="1"/>
</dbReference>
<dbReference type="PROSITE" id="PS50043">
    <property type="entry name" value="HTH_LUXR_2"/>
    <property type="match status" value="1"/>
</dbReference>
<dbReference type="InterPro" id="IPR001789">
    <property type="entry name" value="Sig_transdc_resp-reg_receiver"/>
</dbReference>
<sequence length="217" mass="24347">MKIGIIDNDTLALEALATRLNYYDKYNISWTETSGKSALHIFFDMHKYVDVILIDMSMEDISGAELCRSFRKRSSSVGIVAITSFNLITYKESAIRNGAQAIVSKSDIKTIMTSLEYASKGQSYPPQSQFQNANDSFLRLQHTPEPLIMLVTLREAQILDKVVLGMTNKEIAEALGIGEETVKTHIKSAMHKIGAANRVRASILWSTLGDDYFEHYK</sequence>
<dbReference type="SUPFAM" id="SSF46894">
    <property type="entry name" value="C-terminal effector domain of the bipartite response regulators"/>
    <property type="match status" value="1"/>
</dbReference>
<dbReference type="Pfam" id="PF00072">
    <property type="entry name" value="Response_reg"/>
    <property type="match status" value="1"/>
</dbReference>
<dbReference type="AlphaFoldDB" id="A0A5J5DXQ1"/>
<feature type="modified residue" description="4-aspartylphosphate" evidence="2">
    <location>
        <position position="55"/>
    </location>
</feature>
<gene>
    <name evidence="6" type="ORF">EM848_10600</name>
    <name evidence="5" type="ORF">EMO90_11645</name>
</gene>
<dbReference type="Proteomes" id="UP000374630">
    <property type="component" value="Unassembled WGS sequence"/>
</dbReference>
<dbReference type="PANTHER" id="PTHR45566">
    <property type="entry name" value="HTH-TYPE TRANSCRIPTIONAL REGULATOR YHJB-RELATED"/>
    <property type="match status" value="1"/>
</dbReference>
<dbReference type="GO" id="GO:0006355">
    <property type="term" value="P:regulation of DNA-templated transcription"/>
    <property type="evidence" value="ECO:0007669"/>
    <property type="project" value="InterPro"/>
</dbReference>
<evidence type="ECO:0000256" key="2">
    <source>
        <dbReference type="PROSITE-ProRule" id="PRU00169"/>
    </source>
</evidence>
<dbReference type="CDD" id="cd06170">
    <property type="entry name" value="LuxR_C_like"/>
    <property type="match status" value="1"/>
</dbReference>
<dbReference type="PRINTS" id="PR00038">
    <property type="entry name" value="HTHLUXR"/>
</dbReference>
<evidence type="ECO:0000256" key="1">
    <source>
        <dbReference type="ARBA" id="ARBA00023125"/>
    </source>
</evidence>
<dbReference type="Proteomes" id="UP000345527">
    <property type="component" value="Unassembled WGS sequence"/>
</dbReference>
<proteinExistence type="predicted"/>